<evidence type="ECO:0000313" key="3">
    <source>
        <dbReference type="Proteomes" id="UP000824998"/>
    </source>
</evidence>
<feature type="signal peptide" evidence="1">
    <location>
        <begin position="1"/>
        <end position="21"/>
    </location>
</feature>
<gene>
    <name evidence="2" type="ORF">BJ875DRAFT_474010</name>
</gene>
<evidence type="ECO:0000313" key="2">
    <source>
        <dbReference type="EMBL" id="KAG9229773.1"/>
    </source>
</evidence>
<evidence type="ECO:0000256" key="1">
    <source>
        <dbReference type="SAM" id="SignalP"/>
    </source>
</evidence>
<organism evidence="2 3">
    <name type="scientific">Amylocarpus encephaloides</name>
    <dbReference type="NCBI Taxonomy" id="45428"/>
    <lineage>
        <taxon>Eukaryota</taxon>
        <taxon>Fungi</taxon>
        <taxon>Dikarya</taxon>
        <taxon>Ascomycota</taxon>
        <taxon>Pezizomycotina</taxon>
        <taxon>Leotiomycetes</taxon>
        <taxon>Helotiales</taxon>
        <taxon>Helotiales incertae sedis</taxon>
        <taxon>Amylocarpus</taxon>
    </lineage>
</organism>
<dbReference type="EMBL" id="MU251733">
    <property type="protein sequence ID" value="KAG9229773.1"/>
    <property type="molecule type" value="Genomic_DNA"/>
</dbReference>
<keyword evidence="1" id="KW-0732">Signal</keyword>
<proteinExistence type="predicted"/>
<evidence type="ECO:0008006" key="4">
    <source>
        <dbReference type="Google" id="ProtNLM"/>
    </source>
</evidence>
<accession>A0A9P7YB29</accession>
<feature type="chain" id="PRO_5040156068" description="Secreted protein" evidence="1">
    <location>
        <begin position="22"/>
        <end position="74"/>
    </location>
</feature>
<sequence length="74" mass="7848">MLSSAIPSPFIFLSILSQGLALQLVPLASEHFVRKPRLAKRFTYSSGSDTSDLDLLTTSPSTGAAMAATISYSL</sequence>
<keyword evidence="3" id="KW-1185">Reference proteome</keyword>
<feature type="non-terminal residue" evidence="2">
    <location>
        <position position="74"/>
    </location>
</feature>
<dbReference type="Proteomes" id="UP000824998">
    <property type="component" value="Unassembled WGS sequence"/>
</dbReference>
<name>A0A9P7YB29_9HELO</name>
<dbReference type="AlphaFoldDB" id="A0A9P7YB29"/>
<reference evidence="2" key="1">
    <citation type="journal article" date="2021" name="IMA Fungus">
        <title>Genomic characterization of three marine fungi, including Emericellopsis atlantica sp. nov. with signatures of a generalist lifestyle and marine biomass degradation.</title>
        <authorList>
            <person name="Hagestad O.C."/>
            <person name="Hou L."/>
            <person name="Andersen J.H."/>
            <person name="Hansen E.H."/>
            <person name="Altermark B."/>
            <person name="Li C."/>
            <person name="Kuhnert E."/>
            <person name="Cox R.J."/>
            <person name="Crous P.W."/>
            <person name="Spatafora J.W."/>
            <person name="Lail K."/>
            <person name="Amirebrahimi M."/>
            <person name="Lipzen A."/>
            <person name="Pangilinan J."/>
            <person name="Andreopoulos W."/>
            <person name="Hayes R.D."/>
            <person name="Ng V."/>
            <person name="Grigoriev I.V."/>
            <person name="Jackson S.A."/>
            <person name="Sutton T.D.S."/>
            <person name="Dobson A.D.W."/>
            <person name="Rama T."/>
        </authorList>
    </citation>
    <scope>NUCLEOTIDE SEQUENCE</scope>
    <source>
        <strain evidence="2">TRa018bII</strain>
    </source>
</reference>
<protein>
    <recommendedName>
        <fullName evidence="4">Secreted protein</fullName>
    </recommendedName>
</protein>
<comment type="caution">
    <text evidence="2">The sequence shown here is derived from an EMBL/GenBank/DDBJ whole genome shotgun (WGS) entry which is preliminary data.</text>
</comment>